<comment type="similarity">
    <text evidence="1">Belongs to the TRAFAC class dynamin-like GTPase superfamily. Very large inducible GTPase (VLIG) family.</text>
</comment>
<evidence type="ECO:0000256" key="1">
    <source>
        <dbReference type="ARBA" id="ARBA00006828"/>
    </source>
</evidence>
<protein>
    <recommendedName>
        <fullName evidence="2">VLIG-type G domain-containing protein</fullName>
    </recommendedName>
</protein>
<dbReference type="Pfam" id="PF25974">
    <property type="entry name" value="URGCP_9th"/>
    <property type="match status" value="1"/>
</dbReference>
<gene>
    <name evidence="3" type="ORF">MNOR_LOCUS11640</name>
</gene>
<dbReference type="InterPro" id="IPR027417">
    <property type="entry name" value="P-loop_NTPase"/>
</dbReference>
<dbReference type="PROSITE" id="PS51717">
    <property type="entry name" value="G_VLIG"/>
    <property type="match status" value="1"/>
</dbReference>
<evidence type="ECO:0000313" key="3">
    <source>
        <dbReference type="EMBL" id="CAL4081832.1"/>
    </source>
</evidence>
<dbReference type="Pfam" id="PF25683">
    <property type="entry name" value="URGCP_GTPase"/>
    <property type="match status" value="1"/>
</dbReference>
<dbReference type="Proteomes" id="UP001497623">
    <property type="component" value="Unassembled WGS sequence"/>
</dbReference>
<dbReference type="EMBL" id="CAXKWB010006174">
    <property type="protein sequence ID" value="CAL4081832.1"/>
    <property type="molecule type" value="Genomic_DNA"/>
</dbReference>
<dbReference type="InterPro" id="IPR058641">
    <property type="entry name" value="GVIN1_dom"/>
</dbReference>
<evidence type="ECO:0000313" key="4">
    <source>
        <dbReference type="Proteomes" id="UP001497623"/>
    </source>
</evidence>
<sequence>MDGYKHISVQAKLEEIVQLVDEGIRDAEFPQNCKRYIEAVLEEVKELVIFFKHSFISKNKFISEFLLYVLKNIGNYDDSDIKNIKSLLKQLLYYLGNTQFKGKEDILQWIKGSIIPNVSQVALEVSDFFYFTGMVEEFVISVLDICDENSKDDGKILSATRDLIFCAMHQENMLIQCGDHYGIFLLKILLLPLNYNNKNNSFDSPVSKKLVQTFVNNIKEKSSELIKVKEDGVQSTEAYLLQTLIEIWQEDNQTHDKEDYYGEILKKLKNIFSFKTKEILEADVSIPINWKKLESAVQSIRYGMSLANIDCDIIGQGLLDLIESTVDTEAHVENLEVADQNDLPVKCDVLEKLGLIPYYPCKIELKDVMLNSSEKVDTLADIPWFVFHRLLMLDYKGRNSMKFPTDVKQGSLSERSEATNEEVLMDIFSEIDEITVEGNSSLAPMDVVVALYLCSSSFLKQTLAEKLFMCRLSIPLILPDIMDNRPTYLLWSLRNVIAEFELSKDKVIENSVASHPFPIVSFVRLGDLARSKSKLLNDIISNQAHSVFFHRDCDNSMIHQDISGGLVDVAWFLSSIKQDHSFKEPITFMNLHGDGNKYKEQCQFLCKVSNVMSVMVDIEDLSNIEIISTLQNIVKSDTQVLYIFTKKSERFTILKSQEVITKCFKEIGLEKINKNNVILDFTKSGSRTASEMKIETANKISACLIGKGGITLESCKTIIGNYNLKLKVDENDLNCVEGHKIALQVLEHVKEENLIDTKKNMLPLQGDLWIKWGRLEKKEHRKDGTAHFSPEHYAAQLHDKKKGLRREQLVICNNPPKLMKAFITYLLKSQGSTRLYFLKWLKIYLDSISRRTLPGIHKEYSKQWNEIQNYKSEKKITSKNDTYVKEMQSKLENFEEKLAQTSFGVEHLMREIGQVYEAVNNLSDRVAPKLKEDIHKLPKVVAELLLSGSAVELMDGDSAHVPHSWVSAVFTKLQEIIGDKRLFVLSVLGVQSSGKSTLLNTMFGLQFAVSAGRCTRGVYAQLVPVVKDHDNGYDFILVVDTEGLRAPELGSAKHQHDNELATLVIGVGDLTILNIKGENPAEMQDVLQICVHAILRLHQVNKSIKLQPSCVFIHQNVGSVNAKQKMMFAQKKLKESLDKMTKAAADQEDVLGINSFGQVINFDVEKNVYYFSDLWQGDPPMAPVNPGYSSKINEVKLDLFHTIMPTKTSNVTISKISLRISDLWKGILAEDFVFSFRNSLEIKAYTSLESTYASLSWDLQNNADKWFSTLRMKIQGSESGLDKLESQLLQECNSHITDLYDKTHKDLVDFFENNEDKELTEQWKEKRLIKLNVLKEDILMMIRKDCMNEIVIRKSKVLEQVELRKHKENIKSKARDLAIELQSSGISPRELNNKFDNLWMELLEKLPGRRIDEKLMLKVKLNKLYMTCLKTNTPF</sequence>
<dbReference type="InterPro" id="IPR030383">
    <property type="entry name" value="G_VLIG_dom"/>
</dbReference>
<dbReference type="Pfam" id="PF25496">
    <property type="entry name" value="URGCP"/>
    <property type="match status" value="1"/>
</dbReference>
<feature type="domain" description="VLIG-type G" evidence="2">
    <location>
        <begin position="979"/>
        <end position="1224"/>
    </location>
</feature>
<proteinExistence type="inferred from homology"/>
<dbReference type="PANTHER" id="PTHR14819:SF5">
    <property type="entry name" value="INTERFERON-INDUCED VERY LARGE GTPASE 1"/>
    <property type="match status" value="1"/>
</dbReference>
<dbReference type="InterPro" id="IPR057365">
    <property type="entry name" value="URGCP"/>
</dbReference>
<dbReference type="PANTHER" id="PTHR14819">
    <property type="entry name" value="GTP-BINDING"/>
    <property type="match status" value="1"/>
</dbReference>
<accession>A0AAV2QHJ1</accession>
<dbReference type="Gene3D" id="3.40.50.300">
    <property type="entry name" value="P-loop containing nucleotide triphosphate hydrolases"/>
    <property type="match status" value="1"/>
</dbReference>
<name>A0AAV2QHJ1_MEGNR</name>
<comment type="caution">
    <text evidence="3">The sequence shown here is derived from an EMBL/GenBank/DDBJ whole genome shotgun (WGS) entry which is preliminary data.</text>
</comment>
<dbReference type="GO" id="GO:0005525">
    <property type="term" value="F:GTP binding"/>
    <property type="evidence" value="ECO:0007669"/>
    <property type="project" value="InterPro"/>
</dbReference>
<evidence type="ECO:0000259" key="2">
    <source>
        <dbReference type="PROSITE" id="PS51717"/>
    </source>
</evidence>
<dbReference type="SUPFAM" id="SSF52540">
    <property type="entry name" value="P-loop containing nucleoside triphosphate hydrolases"/>
    <property type="match status" value="1"/>
</dbReference>
<keyword evidence="4" id="KW-1185">Reference proteome</keyword>
<organism evidence="3 4">
    <name type="scientific">Meganyctiphanes norvegica</name>
    <name type="common">Northern krill</name>
    <name type="synonym">Thysanopoda norvegica</name>
    <dbReference type="NCBI Taxonomy" id="48144"/>
    <lineage>
        <taxon>Eukaryota</taxon>
        <taxon>Metazoa</taxon>
        <taxon>Ecdysozoa</taxon>
        <taxon>Arthropoda</taxon>
        <taxon>Crustacea</taxon>
        <taxon>Multicrustacea</taxon>
        <taxon>Malacostraca</taxon>
        <taxon>Eumalacostraca</taxon>
        <taxon>Eucarida</taxon>
        <taxon>Euphausiacea</taxon>
        <taxon>Euphausiidae</taxon>
        <taxon>Meganyctiphanes</taxon>
    </lineage>
</organism>
<dbReference type="InterPro" id="IPR052986">
    <property type="entry name" value="VLIG_GTPase"/>
</dbReference>
<reference evidence="3 4" key="1">
    <citation type="submission" date="2024-05" db="EMBL/GenBank/DDBJ databases">
        <authorList>
            <person name="Wallberg A."/>
        </authorList>
    </citation>
    <scope>NUCLEOTIDE SEQUENCE [LARGE SCALE GENOMIC DNA]</scope>
</reference>